<proteinExistence type="predicted"/>
<dbReference type="PROSITE" id="PS51257">
    <property type="entry name" value="PROKAR_LIPOPROTEIN"/>
    <property type="match status" value="1"/>
</dbReference>
<feature type="domain" description="M23ase beta-sheet core" evidence="2">
    <location>
        <begin position="73"/>
        <end position="167"/>
    </location>
</feature>
<dbReference type="Proteomes" id="UP001339883">
    <property type="component" value="Unassembled WGS sequence"/>
</dbReference>
<evidence type="ECO:0000313" key="4">
    <source>
        <dbReference type="Proteomes" id="UP001339883"/>
    </source>
</evidence>
<name>A0ABU6DW48_9GAMM</name>
<dbReference type="PANTHER" id="PTHR21666:SF268">
    <property type="entry name" value="PEPTIDASE M23 DOMAIN-CONTAINING PROTEIN"/>
    <property type="match status" value="1"/>
</dbReference>
<dbReference type="CDD" id="cd12797">
    <property type="entry name" value="M23_peptidase"/>
    <property type="match status" value="1"/>
</dbReference>
<accession>A0ABU6DW48</accession>
<evidence type="ECO:0000259" key="2">
    <source>
        <dbReference type="Pfam" id="PF01551"/>
    </source>
</evidence>
<protein>
    <submittedName>
        <fullName evidence="3">M23 family metallopeptidase</fullName>
    </submittedName>
</protein>
<dbReference type="EMBL" id="VTDN01000006">
    <property type="protein sequence ID" value="MEB5477093.1"/>
    <property type="molecule type" value="Genomic_DNA"/>
</dbReference>
<dbReference type="RefSeq" id="WP_325775480.1">
    <property type="nucleotide sequence ID" value="NZ_VTDN01000006.1"/>
</dbReference>
<dbReference type="PANTHER" id="PTHR21666">
    <property type="entry name" value="PEPTIDASE-RELATED"/>
    <property type="match status" value="1"/>
</dbReference>
<keyword evidence="4" id="KW-1185">Reference proteome</keyword>
<dbReference type="Pfam" id="PF01551">
    <property type="entry name" value="Peptidase_M23"/>
    <property type="match status" value="1"/>
</dbReference>
<comment type="caution">
    <text evidence="3">The sequence shown here is derived from an EMBL/GenBank/DDBJ whole genome shotgun (WGS) entry which is preliminary data.</text>
</comment>
<dbReference type="InterPro" id="IPR016047">
    <property type="entry name" value="M23ase_b-sheet_dom"/>
</dbReference>
<organism evidence="3 4">
    <name type="scientific">Acinetobacter pollinis</name>
    <dbReference type="NCBI Taxonomy" id="2605270"/>
    <lineage>
        <taxon>Bacteria</taxon>
        <taxon>Pseudomonadati</taxon>
        <taxon>Pseudomonadota</taxon>
        <taxon>Gammaproteobacteria</taxon>
        <taxon>Moraxellales</taxon>
        <taxon>Moraxellaceae</taxon>
        <taxon>Acinetobacter</taxon>
    </lineage>
</organism>
<reference evidence="3 4" key="1">
    <citation type="submission" date="2019-08" db="EMBL/GenBank/DDBJ databases">
        <title>Five species of Acinetobacter isolated from floral nectar and animal pollinators.</title>
        <authorList>
            <person name="Hendry T.A."/>
        </authorList>
    </citation>
    <scope>NUCLEOTIDE SEQUENCE [LARGE SCALE GENOMIC DNA]</scope>
    <source>
        <strain evidence="3 4">MD18.27</strain>
    </source>
</reference>
<evidence type="ECO:0000313" key="3">
    <source>
        <dbReference type="EMBL" id="MEB5477093.1"/>
    </source>
</evidence>
<dbReference type="SUPFAM" id="SSF51261">
    <property type="entry name" value="Duplicated hybrid motif"/>
    <property type="match status" value="1"/>
</dbReference>
<dbReference type="InterPro" id="IPR050570">
    <property type="entry name" value="Cell_wall_metabolism_enzyme"/>
</dbReference>
<evidence type="ECO:0000256" key="1">
    <source>
        <dbReference type="SAM" id="SignalP"/>
    </source>
</evidence>
<gene>
    <name evidence="3" type="ORF">I2F25_08580</name>
</gene>
<feature type="chain" id="PRO_5046472876" evidence="1">
    <location>
        <begin position="20"/>
        <end position="182"/>
    </location>
</feature>
<dbReference type="InterPro" id="IPR011055">
    <property type="entry name" value="Dup_hybrid_motif"/>
</dbReference>
<feature type="signal peptide" evidence="1">
    <location>
        <begin position="1"/>
        <end position="19"/>
    </location>
</feature>
<dbReference type="Gene3D" id="2.70.70.10">
    <property type="entry name" value="Glucose Permease (Domain IIA)"/>
    <property type="match status" value="1"/>
</dbReference>
<keyword evidence="1" id="KW-0732">Signal</keyword>
<sequence>MKYSTSIIIILCCTFLISACQHTPVKKSHPLPARDVQYLKQLPLSPVLPIPVFGITRQQLTDTWGAARSVGRRHEGVDIMAPRGTPVISATEGIVASLQGNNLGGNVVWILGPSGSWHYYAHLDRHKSGLRVGDYVHIGDTIGYVGNSGNAKYTASHLHYGIYLTGKGRGATNPFPYLNGDF</sequence>